<evidence type="ECO:0000313" key="3">
    <source>
        <dbReference type="Proteomes" id="UP001054837"/>
    </source>
</evidence>
<evidence type="ECO:0000313" key="2">
    <source>
        <dbReference type="EMBL" id="GIY00198.1"/>
    </source>
</evidence>
<comment type="caution">
    <text evidence="2">The sequence shown here is derived from an EMBL/GenBank/DDBJ whole genome shotgun (WGS) entry which is preliminary data.</text>
</comment>
<proteinExistence type="predicted"/>
<evidence type="ECO:0000256" key="1">
    <source>
        <dbReference type="SAM" id="MobiDB-lite"/>
    </source>
</evidence>
<feature type="region of interest" description="Disordered" evidence="1">
    <location>
        <begin position="1"/>
        <end position="49"/>
    </location>
</feature>
<reference evidence="2 3" key="1">
    <citation type="submission" date="2021-06" db="EMBL/GenBank/DDBJ databases">
        <title>Caerostris darwini draft genome.</title>
        <authorList>
            <person name="Kono N."/>
            <person name="Arakawa K."/>
        </authorList>
    </citation>
    <scope>NUCLEOTIDE SEQUENCE [LARGE SCALE GENOMIC DNA]</scope>
</reference>
<protein>
    <submittedName>
        <fullName evidence="2">Uncharacterized protein</fullName>
    </submittedName>
</protein>
<organism evidence="2 3">
    <name type="scientific">Caerostris darwini</name>
    <dbReference type="NCBI Taxonomy" id="1538125"/>
    <lineage>
        <taxon>Eukaryota</taxon>
        <taxon>Metazoa</taxon>
        <taxon>Ecdysozoa</taxon>
        <taxon>Arthropoda</taxon>
        <taxon>Chelicerata</taxon>
        <taxon>Arachnida</taxon>
        <taxon>Araneae</taxon>
        <taxon>Araneomorphae</taxon>
        <taxon>Entelegynae</taxon>
        <taxon>Araneoidea</taxon>
        <taxon>Araneidae</taxon>
        <taxon>Caerostris</taxon>
    </lineage>
</organism>
<dbReference type="Proteomes" id="UP001054837">
    <property type="component" value="Unassembled WGS sequence"/>
</dbReference>
<feature type="compositionally biased region" description="Low complexity" evidence="1">
    <location>
        <begin position="26"/>
        <end position="46"/>
    </location>
</feature>
<keyword evidence="3" id="KW-1185">Reference proteome</keyword>
<dbReference type="EMBL" id="BPLQ01003398">
    <property type="protein sequence ID" value="GIY00198.1"/>
    <property type="molecule type" value="Genomic_DNA"/>
</dbReference>
<dbReference type="AlphaFoldDB" id="A0AAV4PYE9"/>
<gene>
    <name evidence="2" type="ORF">CDAR_233691</name>
</gene>
<accession>A0AAV4PYE9</accession>
<sequence length="139" mass="14682">MTSACAPNGGSARPARTSTWAEGRGRMSFSDSRSSAAISRSGSPKSDGLGCEERILCYRYGAPVQQDGLFHGRTLTPGSSQGAGNLAAPLPAFAADQVPMTPFFFLSPVLLPSLSARASASRFVEQIKERVIKFQILEG</sequence>
<name>A0AAV4PYE9_9ARAC</name>